<dbReference type="EMBL" id="DSDK01000513">
    <property type="protein sequence ID" value="HDR51846.1"/>
    <property type="molecule type" value="Genomic_DNA"/>
</dbReference>
<comment type="caution">
    <text evidence="2">The sequence shown here is derived from an EMBL/GenBank/DDBJ whole genome shotgun (WGS) entry which is preliminary data.</text>
</comment>
<keyword evidence="1" id="KW-0732">Signal</keyword>
<dbReference type="PANTHER" id="PTHR33307:SF6">
    <property type="entry name" value="ALPHA-RHAMNOSIDASE (EUROFUNG)-RELATED"/>
    <property type="match status" value="1"/>
</dbReference>
<feature type="signal peptide" evidence="1">
    <location>
        <begin position="1"/>
        <end position="21"/>
    </location>
</feature>
<dbReference type="Proteomes" id="UP000886047">
    <property type="component" value="Unassembled WGS sequence"/>
</dbReference>
<dbReference type="SUPFAM" id="SSF49265">
    <property type="entry name" value="Fibronectin type III"/>
    <property type="match status" value="1"/>
</dbReference>
<dbReference type="InterPro" id="IPR016007">
    <property type="entry name" value="Alpha_rhamnosid"/>
</dbReference>
<dbReference type="Pfam" id="PF25788">
    <property type="entry name" value="Ig_Rha78A_N"/>
    <property type="match status" value="1"/>
</dbReference>
<dbReference type="PANTHER" id="PTHR33307">
    <property type="entry name" value="ALPHA-RHAMNOSIDASE (EUROFUNG)"/>
    <property type="match status" value="1"/>
</dbReference>
<feature type="non-terminal residue" evidence="2">
    <location>
        <position position="131"/>
    </location>
</feature>
<organism evidence="2">
    <name type="scientific">Mariniphaga anaerophila</name>
    <dbReference type="NCBI Taxonomy" id="1484053"/>
    <lineage>
        <taxon>Bacteria</taxon>
        <taxon>Pseudomonadati</taxon>
        <taxon>Bacteroidota</taxon>
        <taxon>Bacteroidia</taxon>
        <taxon>Marinilabiliales</taxon>
        <taxon>Prolixibacteraceae</taxon>
        <taxon>Mariniphaga</taxon>
    </lineage>
</organism>
<evidence type="ECO:0000256" key="1">
    <source>
        <dbReference type="SAM" id="SignalP"/>
    </source>
</evidence>
<name>A0A831PRD0_9BACT</name>
<proteinExistence type="predicted"/>
<dbReference type="Gene3D" id="2.60.40.10">
    <property type="entry name" value="Immunoglobulins"/>
    <property type="match status" value="1"/>
</dbReference>
<dbReference type="InterPro" id="IPR013783">
    <property type="entry name" value="Ig-like_fold"/>
</dbReference>
<dbReference type="InterPro" id="IPR036116">
    <property type="entry name" value="FN3_sf"/>
</dbReference>
<dbReference type="AlphaFoldDB" id="A0A831PRD0"/>
<feature type="chain" id="PRO_5033008711" evidence="1">
    <location>
        <begin position="22"/>
        <end position="131"/>
    </location>
</feature>
<accession>A0A831PRD0</accession>
<reference evidence="2" key="1">
    <citation type="journal article" date="2020" name="mSystems">
        <title>Genome- and Community-Level Interaction Insights into Carbon Utilization and Element Cycling Functions of Hydrothermarchaeota in Hydrothermal Sediment.</title>
        <authorList>
            <person name="Zhou Z."/>
            <person name="Liu Y."/>
            <person name="Xu W."/>
            <person name="Pan J."/>
            <person name="Luo Z.H."/>
            <person name="Li M."/>
        </authorList>
    </citation>
    <scope>NUCLEOTIDE SEQUENCE [LARGE SCALE GENOMIC DNA]</scope>
    <source>
        <strain evidence="2">SpSt-1217</strain>
    </source>
</reference>
<sequence>MNKLFLPVLFFLGLLNFHVSAQVKVTNLKSEHLQNPIGIDETHPRFTWQLESEKLGSFQKAFQLVVGTEKAEVAFGNGNVWESGTVHSSVIPAVYNGPELQPFSRYFWSVRVQDETDNWTDWSPVAFFETG</sequence>
<evidence type="ECO:0000313" key="2">
    <source>
        <dbReference type="EMBL" id="HDR51846.1"/>
    </source>
</evidence>
<protein>
    <submittedName>
        <fullName evidence="2">Alpha-rhamnosidase</fullName>
    </submittedName>
</protein>
<gene>
    <name evidence="2" type="ORF">ENN90_09570</name>
</gene>